<evidence type="ECO:0000256" key="11">
    <source>
        <dbReference type="ARBA" id="ARBA00022840"/>
    </source>
</evidence>
<dbReference type="GO" id="GO:0006747">
    <property type="term" value="P:FAD biosynthetic process"/>
    <property type="evidence" value="ECO:0007669"/>
    <property type="project" value="UniProtKB-UniRule"/>
</dbReference>
<comment type="function">
    <text evidence="1">Catalyzes the phosphorylation of riboflavin to FMN followed by the adenylation of FMN to FAD.</text>
</comment>
<dbReference type="Pfam" id="PF06574">
    <property type="entry name" value="FAD_syn"/>
    <property type="match status" value="1"/>
</dbReference>
<proteinExistence type="inferred from homology"/>
<evidence type="ECO:0000256" key="1">
    <source>
        <dbReference type="ARBA" id="ARBA00002121"/>
    </source>
</evidence>
<accession>A0A8E6B0X0</accession>
<comment type="catalytic activity">
    <reaction evidence="14 15">
        <text>FMN + ATP + H(+) = FAD + diphosphate</text>
        <dbReference type="Rhea" id="RHEA:17237"/>
        <dbReference type="ChEBI" id="CHEBI:15378"/>
        <dbReference type="ChEBI" id="CHEBI:30616"/>
        <dbReference type="ChEBI" id="CHEBI:33019"/>
        <dbReference type="ChEBI" id="CHEBI:57692"/>
        <dbReference type="ChEBI" id="CHEBI:58210"/>
        <dbReference type="EC" id="2.7.7.2"/>
    </reaction>
</comment>
<dbReference type="InterPro" id="IPR002606">
    <property type="entry name" value="Riboflavin_kinase_bac"/>
</dbReference>
<dbReference type="UniPathway" id="UPA00276">
    <property type="reaction ID" value="UER00406"/>
</dbReference>
<keyword evidence="4 15" id="KW-0285">Flavoprotein</keyword>
<dbReference type="RefSeq" id="WP_213493702.1">
    <property type="nucleotide sequence ID" value="NZ_CP074694.1"/>
</dbReference>
<keyword evidence="7 15" id="KW-0548">Nucleotidyltransferase</keyword>
<dbReference type="UniPathway" id="UPA00277">
    <property type="reaction ID" value="UER00407"/>
</dbReference>
<evidence type="ECO:0000256" key="13">
    <source>
        <dbReference type="ARBA" id="ARBA00047880"/>
    </source>
</evidence>
<dbReference type="InterPro" id="IPR023468">
    <property type="entry name" value="Riboflavin_kinase"/>
</dbReference>
<dbReference type="InterPro" id="IPR004821">
    <property type="entry name" value="Cyt_trans-like"/>
</dbReference>
<dbReference type="Pfam" id="PF01687">
    <property type="entry name" value="Flavokinase"/>
    <property type="match status" value="1"/>
</dbReference>
<evidence type="ECO:0000256" key="2">
    <source>
        <dbReference type="ARBA" id="ARBA00004726"/>
    </source>
</evidence>
<comment type="similarity">
    <text evidence="15">Belongs to the ribF family.</text>
</comment>
<evidence type="ECO:0000256" key="3">
    <source>
        <dbReference type="ARBA" id="ARBA00005201"/>
    </source>
</evidence>
<dbReference type="CDD" id="cd02064">
    <property type="entry name" value="FAD_synthetase_N"/>
    <property type="match status" value="1"/>
</dbReference>
<dbReference type="GO" id="GO:0003919">
    <property type="term" value="F:FMN adenylyltransferase activity"/>
    <property type="evidence" value="ECO:0007669"/>
    <property type="project" value="UniProtKB-UniRule"/>
</dbReference>
<organism evidence="17 18">
    <name type="scientific">Telmatocola sphagniphila</name>
    <dbReference type="NCBI Taxonomy" id="1123043"/>
    <lineage>
        <taxon>Bacteria</taxon>
        <taxon>Pseudomonadati</taxon>
        <taxon>Planctomycetota</taxon>
        <taxon>Planctomycetia</taxon>
        <taxon>Gemmatales</taxon>
        <taxon>Gemmataceae</taxon>
    </lineage>
</organism>
<sequence length="310" mass="34975">MAIFRLRWNEYPPAGWLGGITTIGNFDGVHLGHQELLKTCGELSSCRLPVVAVTFDPHPVQFLYPDRYQKPLMKLEDRCSRLQKCGADHVMVLQTTTELVSLSPLAFFETILHQQLQIRGMVEGFNFRFGHNREGDNSLLEQLCQGSGIPFREVPPLKENGIPISTSLIRKALLEGDLKSANHWLNTPFTIEGKVVEGARRGRTIGFPTANLGEIVTILPANGVYGVKVRHREQIYRGAANIGPNPTFGEFAQKIEVFLLDFQGDLYGENLQVDFWFRIRDTMKFSGVDALVTQMNQDVEMVRRCISLEK</sequence>
<keyword evidence="6 15" id="KW-0808">Transferase</keyword>
<keyword evidence="9 15" id="KW-0418">Kinase</keyword>
<dbReference type="EMBL" id="CP074694">
    <property type="protein sequence ID" value="QVL29820.1"/>
    <property type="molecule type" value="Genomic_DNA"/>
</dbReference>
<dbReference type="NCBIfam" id="TIGR00125">
    <property type="entry name" value="cyt_tran_rel"/>
    <property type="match status" value="1"/>
</dbReference>
<evidence type="ECO:0000313" key="17">
    <source>
        <dbReference type="EMBL" id="QVL29820.1"/>
    </source>
</evidence>
<dbReference type="PIRSF" id="PIRSF004491">
    <property type="entry name" value="FAD_Synth"/>
    <property type="match status" value="1"/>
</dbReference>
<dbReference type="Gene3D" id="3.40.50.620">
    <property type="entry name" value="HUPs"/>
    <property type="match status" value="1"/>
</dbReference>
<dbReference type="GO" id="GO:0005524">
    <property type="term" value="F:ATP binding"/>
    <property type="evidence" value="ECO:0007669"/>
    <property type="project" value="UniProtKB-UniRule"/>
</dbReference>
<dbReference type="SUPFAM" id="SSF52374">
    <property type="entry name" value="Nucleotidylyl transferase"/>
    <property type="match status" value="1"/>
</dbReference>
<dbReference type="AlphaFoldDB" id="A0A8E6B0X0"/>
<dbReference type="InterPro" id="IPR015865">
    <property type="entry name" value="Riboflavin_kinase_bac/euk"/>
</dbReference>
<feature type="domain" description="Riboflavin kinase" evidence="16">
    <location>
        <begin position="184"/>
        <end position="307"/>
    </location>
</feature>
<dbReference type="InterPro" id="IPR015864">
    <property type="entry name" value="FAD_synthase"/>
</dbReference>
<keyword evidence="12" id="KW-0511">Multifunctional enzyme</keyword>
<evidence type="ECO:0000256" key="12">
    <source>
        <dbReference type="ARBA" id="ARBA00023268"/>
    </source>
</evidence>
<keyword evidence="18" id="KW-1185">Reference proteome</keyword>
<keyword evidence="11 15" id="KW-0067">ATP-binding</keyword>
<dbReference type="PANTHER" id="PTHR22749">
    <property type="entry name" value="RIBOFLAVIN KINASE/FMN ADENYLYLTRANSFERASE"/>
    <property type="match status" value="1"/>
</dbReference>
<evidence type="ECO:0000256" key="5">
    <source>
        <dbReference type="ARBA" id="ARBA00022643"/>
    </source>
</evidence>
<evidence type="ECO:0000259" key="16">
    <source>
        <dbReference type="SMART" id="SM00904"/>
    </source>
</evidence>
<dbReference type="FunFam" id="3.40.50.620:FF:000021">
    <property type="entry name" value="Riboflavin biosynthesis protein"/>
    <property type="match status" value="1"/>
</dbReference>
<dbReference type="Proteomes" id="UP000676194">
    <property type="component" value="Chromosome"/>
</dbReference>
<comment type="catalytic activity">
    <reaction evidence="13 15">
        <text>riboflavin + ATP = FMN + ADP + H(+)</text>
        <dbReference type="Rhea" id="RHEA:14357"/>
        <dbReference type="ChEBI" id="CHEBI:15378"/>
        <dbReference type="ChEBI" id="CHEBI:30616"/>
        <dbReference type="ChEBI" id="CHEBI:57986"/>
        <dbReference type="ChEBI" id="CHEBI:58210"/>
        <dbReference type="ChEBI" id="CHEBI:456216"/>
        <dbReference type="EC" id="2.7.1.26"/>
    </reaction>
</comment>
<comment type="pathway">
    <text evidence="3 15">Cofactor biosynthesis; FMN biosynthesis; FMN from riboflavin (ATP route): step 1/1.</text>
</comment>
<dbReference type="PANTHER" id="PTHR22749:SF6">
    <property type="entry name" value="RIBOFLAVIN KINASE"/>
    <property type="match status" value="1"/>
</dbReference>
<evidence type="ECO:0000256" key="7">
    <source>
        <dbReference type="ARBA" id="ARBA00022695"/>
    </source>
</evidence>
<gene>
    <name evidence="17" type="ORF">KIH39_13160</name>
</gene>
<evidence type="ECO:0000256" key="15">
    <source>
        <dbReference type="PIRNR" id="PIRNR004491"/>
    </source>
</evidence>
<comment type="pathway">
    <text evidence="2 15">Cofactor biosynthesis; FAD biosynthesis; FAD from FMN: step 1/1.</text>
</comment>
<dbReference type="KEGG" id="tsph:KIH39_13160"/>
<protein>
    <recommendedName>
        <fullName evidence="15">Riboflavin biosynthesis protein</fullName>
    </recommendedName>
    <domain>
        <recommendedName>
            <fullName evidence="15">Riboflavin kinase</fullName>
            <ecNumber evidence="15">2.7.1.26</ecNumber>
        </recommendedName>
        <alternativeName>
            <fullName evidence="15">Flavokinase</fullName>
        </alternativeName>
    </domain>
    <domain>
        <recommendedName>
            <fullName evidence="15">FMN adenylyltransferase</fullName>
            <ecNumber evidence="15">2.7.7.2</ecNumber>
        </recommendedName>
        <alternativeName>
            <fullName evidence="15">FAD pyrophosphorylase</fullName>
        </alternativeName>
        <alternativeName>
            <fullName evidence="15">FAD synthase</fullName>
        </alternativeName>
    </domain>
</protein>
<dbReference type="NCBIfam" id="NF004160">
    <property type="entry name" value="PRK05627.1-3"/>
    <property type="match status" value="1"/>
</dbReference>
<evidence type="ECO:0000256" key="14">
    <source>
        <dbReference type="ARBA" id="ARBA00049494"/>
    </source>
</evidence>
<evidence type="ECO:0000313" key="18">
    <source>
        <dbReference type="Proteomes" id="UP000676194"/>
    </source>
</evidence>
<keyword evidence="8 15" id="KW-0547">Nucleotide-binding</keyword>
<dbReference type="EC" id="2.7.1.26" evidence="15"/>
<dbReference type="NCBIfam" id="TIGR00083">
    <property type="entry name" value="ribF"/>
    <property type="match status" value="1"/>
</dbReference>
<keyword evidence="10 15" id="KW-0274">FAD</keyword>
<dbReference type="GO" id="GO:0009231">
    <property type="term" value="P:riboflavin biosynthetic process"/>
    <property type="evidence" value="ECO:0007669"/>
    <property type="project" value="InterPro"/>
</dbReference>
<dbReference type="FunFam" id="2.40.30.30:FF:000003">
    <property type="entry name" value="Riboflavin biosynthesis protein"/>
    <property type="match status" value="1"/>
</dbReference>
<keyword evidence="5 15" id="KW-0288">FMN</keyword>
<evidence type="ECO:0000256" key="4">
    <source>
        <dbReference type="ARBA" id="ARBA00022630"/>
    </source>
</evidence>
<dbReference type="NCBIfam" id="NF004162">
    <property type="entry name" value="PRK05627.1-5"/>
    <property type="match status" value="1"/>
</dbReference>
<dbReference type="GO" id="GO:0009398">
    <property type="term" value="P:FMN biosynthetic process"/>
    <property type="evidence" value="ECO:0007669"/>
    <property type="project" value="UniProtKB-UniRule"/>
</dbReference>
<dbReference type="SUPFAM" id="SSF82114">
    <property type="entry name" value="Riboflavin kinase-like"/>
    <property type="match status" value="1"/>
</dbReference>
<dbReference type="InterPro" id="IPR023465">
    <property type="entry name" value="Riboflavin_kinase_dom_sf"/>
</dbReference>
<dbReference type="Gene3D" id="2.40.30.30">
    <property type="entry name" value="Riboflavin kinase-like"/>
    <property type="match status" value="1"/>
</dbReference>
<evidence type="ECO:0000256" key="10">
    <source>
        <dbReference type="ARBA" id="ARBA00022827"/>
    </source>
</evidence>
<dbReference type="GO" id="GO:0008531">
    <property type="term" value="F:riboflavin kinase activity"/>
    <property type="evidence" value="ECO:0007669"/>
    <property type="project" value="UniProtKB-UniRule"/>
</dbReference>
<dbReference type="SMART" id="SM00904">
    <property type="entry name" value="Flavokinase"/>
    <property type="match status" value="1"/>
</dbReference>
<evidence type="ECO:0000256" key="9">
    <source>
        <dbReference type="ARBA" id="ARBA00022777"/>
    </source>
</evidence>
<evidence type="ECO:0000256" key="6">
    <source>
        <dbReference type="ARBA" id="ARBA00022679"/>
    </source>
</evidence>
<name>A0A8E6B0X0_9BACT</name>
<evidence type="ECO:0000256" key="8">
    <source>
        <dbReference type="ARBA" id="ARBA00022741"/>
    </source>
</evidence>
<dbReference type="EC" id="2.7.7.2" evidence="15"/>
<dbReference type="InterPro" id="IPR014729">
    <property type="entry name" value="Rossmann-like_a/b/a_fold"/>
</dbReference>
<reference evidence="17" key="1">
    <citation type="submission" date="2021-05" db="EMBL/GenBank/DDBJ databases">
        <title>Complete genome sequence of the cellulolytic planctomycete Telmatocola sphagniphila SP2T and characterization of the first cellulase from planctomycetes.</title>
        <authorList>
            <person name="Rakitin A.L."/>
            <person name="Beletsky A.V."/>
            <person name="Naumoff D.G."/>
            <person name="Kulichevskaya I.S."/>
            <person name="Mardanov A.V."/>
            <person name="Ravin N.V."/>
            <person name="Dedysh S.N."/>
        </authorList>
    </citation>
    <scope>NUCLEOTIDE SEQUENCE</scope>
    <source>
        <strain evidence="17">SP2T</strain>
    </source>
</reference>